<evidence type="ECO:0000259" key="1">
    <source>
        <dbReference type="PROSITE" id="PS51819"/>
    </source>
</evidence>
<dbReference type="SUPFAM" id="SSF54593">
    <property type="entry name" value="Glyoxalase/Bleomycin resistance protein/Dihydroxybiphenyl dioxygenase"/>
    <property type="match status" value="1"/>
</dbReference>
<keyword evidence="3" id="KW-1185">Reference proteome</keyword>
<dbReference type="InterPro" id="IPR004360">
    <property type="entry name" value="Glyas_Fos-R_dOase_dom"/>
</dbReference>
<dbReference type="RefSeq" id="WP_109306459.1">
    <property type="nucleotide sequence ID" value="NZ_BJUF01000005.1"/>
</dbReference>
<name>A0A2U3AK49_9BACL</name>
<dbReference type="CDD" id="cd08347">
    <property type="entry name" value="PcpA_C_like"/>
    <property type="match status" value="1"/>
</dbReference>
<dbReference type="EMBL" id="QFVR01000014">
    <property type="protein sequence ID" value="PWI24916.1"/>
    <property type="molecule type" value="Genomic_DNA"/>
</dbReference>
<feature type="domain" description="VOC" evidence="1">
    <location>
        <begin position="7"/>
        <end position="133"/>
    </location>
</feature>
<gene>
    <name evidence="2" type="ORF">DEX24_10915</name>
</gene>
<dbReference type="GO" id="GO:0051213">
    <property type="term" value="F:dioxygenase activity"/>
    <property type="evidence" value="ECO:0007669"/>
    <property type="project" value="UniProtKB-KW"/>
</dbReference>
<protein>
    <submittedName>
        <fullName evidence="2">Ring-cleaving dioxygenase</fullName>
    </submittedName>
</protein>
<evidence type="ECO:0000313" key="3">
    <source>
        <dbReference type="Proteomes" id="UP000245938"/>
    </source>
</evidence>
<dbReference type="AlphaFoldDB" id="A0A2U3AK49"/>
<dbReference type="PANTHER" id="PTHR36110">
    <property type="entry name" value="RING-CLEAVING DIOXYGENASE MHQE-RELATED"/>
    <property type="match status" value="1"/>
</dbReference>
<dbReference type="PANTHER" id="PTHR36110:SF4">
    <property type="entry name" value="RING-CLEAVING DIOXYGENASE MHQA-RELATED"/>
    <property type="match status" value="1"/>
</dbReference>
<comment type="caution">
    <text evidence="2">The sequence shown here is derived from an EMBL/GenBank/DDBJ whole genome shotgun (WGS) entry which is preliminary data.</text>
</comment>
<evidence type="ECO:0000313" key="2">
    <source>
        <dbReference type="EMBL" id="PWI24916.1"/>
    </source>
</evidence>
<dbReference type="InterPro" id="IPR037523">
    <property type="entry name" value="VOC_core"/>
</dbReference>
<dbReference type="Gene3D" id="3.10.180.10">
    <property type="entry name" value="2,3-Dihydroxybiphenyl 1,2-Dioxygenase, domain 1"/>
    <property type="match status" value="2"/>
</dbReference>
<reference evidence="2 3" key="1">
    <citation type="submission" date="2018-05" db="EMBL/GenBank/DDBJ databases">
        <title>Kurthia sibirica genome sequence.</title>
        <authorList>
            <person name="Maclea K.S."/>
            <person name="Goen A.E."/>
        </authorList>
    </citation>
    <scope>NUCLEOTIDE SEQUENCE [LARGE SCALE GENOMIC DNA]</scope>
    <source>
        <strain evidence="2 3">ATCC 49154</strain>
    </source>
</reference>
<dbReference type="PROSITE" id="PS51819">
    <property type="entry name" value="VOC"/>
    <property type="match status" value="2"/>
</dbReference>
<dbReference type="Proteomes" id="UP000245938">
    <property type="component" value="Unassembled WGS sequence"/>
</dbReference>
<organism evidence="2 3">
    <name type="scientific">Kurthia sibirica</name>
    <dbReference type="NCBI Taxonomy" id="202750"/>
    <lineage>
        <taxon>Bacteria</taxon>
        <taxon>Bacillati</taxon>
        <taxon>Bacillota</taxon>
        <taxon>Bacilli</taxon>
        <taxon>Bacillales</taxon>
        <taxon>Caryophanaceae</taxon>
        <taxon>Kurthia</taxon>
    </lineage>
</organism>
<dbReference type="InterPro" id="IPR052537">
    <property type="entry name" value="Extradiol_RC_dioxygenase"/>
</dbReference>
<dbReference type="Pfam" id="PF00903">
    <property type="entry name" value="Glyoxalase"/>
    <property type="match status" value="2"/>
</dbReference>
<accession>A0A2U3AK49</accession>
<dbReference type="OrthoDB" id="9785698at2"/>
<dbReference type="InterPro" id="IPR029068">
    <property type="entry name" value="Glyas_Bleomycin-R_OHBP_Dase"/>
</dbReference>
<keyword evidence="2" id="KW-0560">Oxidoreductase</keyword>
<keyword evidence="2" id="KW-0223">Dioxygenase</keyword>
<proteinExistence type="predicted"/>
<sequence length="324" mass="36125">MSLTLGGIHHVSSITSHIERNHHFFTTILGMRLVKKTVNQDSTSSYHLFYADAVGSPGTDMTYFDIPIAGRTYEGVSSINNTAFRVKSLDALKFWLKRFEEFGIEHGEIEHRFGRSTVAFRDEDLARFILVVDDGSGIPYGEAWAVEGIPTEYAIVGLGGVTLTLRNPAATIKVLTETFNFEKVGTYPSLVENQPDIIVYSTGLGGPAGEIHIEERADLPVERPGRGSVHHVALRVHTFEEYDQWMAKFDDLGYSTSGKVDRYYFRSIYYRDPNGILFELATDGPGFASDEAVELLGETLALPPFLEPQRAEIEAKLKPLTIKK</sequence>
<feature type="domain" description="VOC" evidence="1">
    <location>
        <begin position="157"/>
        <end position="283"/>
    </location>
</feature>